<feature type="transmembrane region" description="Helical" evidence="2">
    <location>
        <begin position="76"/>
        <end position="97"/>
    </location>
</feature>
<feature type="transmembrane region" description="Helical" evidence="2">
    <location>
        <begin position="117"/>
        <end position="137"/>
    </location>
</feature>
<evidence type="ECO:0000313" key="4">
    <source>
        <dbReference type="Proteomes" id="UP001163878"/>
    </source>
</evidence>
<evidence type="ECO:0000313" key="3">
    <source>
        <dbReference type="EMBL" id="UYQ63906.1"/>
    </source>
</evidence>
<accession>A0ABY6IAM1</accession>
<feature type="compositionally biased region" description="Basic and acidic residues" evidence="1">
    <location>
        <begin position="182"/>
        <end position="194"/>
    </location>
</feature>
<organism evidence="3 4">
    <name type="scientific">Streptomyces peucetius</name>
    <dbReference type="NCBI Taxonomy" id="1950"/>
    <lineage>
        <taxon>Bacteria</taxon>
        <taxon>Bacillati</taxon>
        <taxon>Actinomycetota</taxon>
        <taxon>Actinomycetes</taxon>
        <taxon>Kitasatosporales</taxon>
        <taxon>Streptomycetaceae</taxon>
        <taxon>Streptomyces</taxon>
    </lineage>
</organism>
<gene>
    <name evidence="3" type="ORF">OGH68_22215</name>
</gene>
<evidence type="ECO:0000256" key="1">
    <source>
        <dbReference type="SAM" id="MobiDB-lite"/>
    </source>
</evidence>
<sequence>MVLVILAGLGVFLLLVHIVLPILHIADFLSVDMRLPVMMEQVPGGAVELARGTGARVVQDGYAELVLDGASFGQRLVYRVPGLAGAATVLGILWLLWRLVRLVRSGPFSSVAVRGRLLGIALLIAALGVGGPVFADWRVRMLIDGAGATVSGVPESPLPYALATLTVVCAALAAGRGGMARDRGTRAAAEERRTSPRLSLSEPELEPEAPRGDREV</sequence>
<keyword evidence="4" id="KW-1185">Reference proteome</keyword>
<feature type="region of interest" description="Disordered" evidence="1">
    <location>
        <begin position="182"/>
        <end position="216"/>
    </location>
</feature>
<keyword evidence="2" id="KW-0472">Membrane</keyword>
<evidence type="ECO:0008006" key="5">
    <source>
        <dbReference type="Google" id="ProtNLM"/>
    </source>
</evidence>
<dbReference type="Proteomes" id="UP001163878">
    <property type="component" value="Chromosome"/>
</dbReference>
<reference evidence="3" key="1">
    <citation type="submission" date="2022-10" db="EMBL/GenBank/DDBJ databases">
        <title>Cytochrome P450 Catalyzes Benzene Ring Formation in the Biosynthesis of Trialkyl-Substituted Aromatic Polyketides.</title>
        <authorList>
            <person name="Zhao E."/>
            <person name="Ge H."/>
        </authorList>
    </citation>
    <scope>NUCLEOTIDE SEQUENCE</scope>
    <source>
        <strain evidence="3">NA0869</strain>
    </source>
</reference>
<dbReference type="RefSeq" id="WP_264246597.1">
    <property type="nucleotide sequence ID" value="NZ_CP107567.1"/>
</dbReference>
<evidence type="ECO:0000256" key="2">
    <source>
        <dbReference type="SAM" id="Phobius"/>
    </source>
</evidence>
<protein>
    <recommendedName>
        <fullName evidence="5">DUF2975 domain-containing protein</fullName>
    </recommendedName>
</protein>
<keyword evidence="2" id="KW-0812">Transmembrane</keyword>
<proteinExistence type="predicted"/>
<name>A0ABY6IAM1_STRPE</name>
<keyword evidence="2" id="KW-1133">Transmembrane helix</keyword>
<feature type="transmembrane region" description="Helical" evidence="2">
    <location>
        <begin position="157"/>
        <end position="175"/>
    </location>
</feature>
<dbReference type="EMBL" id="CP107567">
    <property type="protein sequence ID" value="UYQ63906.1"/>
    <property type="molecule type" value="Genomic_DNA"/>
</dbReference>